<organism evidence="1 2">
    <name type="scientific">Phormidesmis priestleyi ULC007</name>
    <dbReference type="NCBI Taxonomy" id="1920490"/>
    <lineage>
        <taxon>Bacteria</taxon>
        <taxon>Bacillati</taxon>
        <taxon>Cyanobacteriota</taxon>
        <taxon>Cyanophyceae</taxon>
        <taxon>Leptolyngbyales</taxon>
        <taxon>Leptolyngbyaceae</taxon>
        <taxon>Phormidesmis</taxon>
    </lineage>
</organism>
<dbReference type="RefSeq" id="WP_073074272.1">
    <property type="nucleotide sequence ID" value="NZ_MPPI01000033.1"/>
</dbReference>
<dbReference type="Proteomes" id="UP000238634">
    <property type="component" value="Unassembled WGS sequence"/>
</dbReference>
<dbReference type="EMBL" id="PVWG01000029">
    <property type="protein sequence ID" value="PSB17335.1"/>
    <property type="molecule type" value="Genomic_DNA"/>
</dbReference>
<evidence type="ECO:0000313" key="2">
    <source>
        <dbReference type="Proteomes" id="UP000238634"/>
    </source>
</evidence>
<dbReference type="OrthoDB" id="571432at2"/>
<dbReference type="GO" id="GO:0004519">
    <property type="term" value="F:endonuclease activity"/>
    <property type="evidence" value="ECO:0007669"/>
    <property type="project" value="UniProtKB-KW"/>
</dbReference>
<accession>A0A2T1DA33</accession>
<sequence>MVQVIQASNLELHEVEERFNLQEVRDLEFFSEWQGEMSAPSGFEKQILDKVKEDFLVIAKYSPSEEIIKLTVLAHLLFSAGLTSPPFFPKAETPVEISFEDGNEVIRGRIDVLILHERLWAVVVEAKRHSLNVSEGLAQALFHMMSSPNHETPTFGFLLNGTEFQFVKLVKQQTPQYGLSRLFSLRNPGNELYSVLSILKHLKEVVLQ</sequence>
<reference evidence="1 2" key="2">
    <citation type="submission" date="2018-03" db="EMBL/GenBank/DDBJ databases">
        <title>The ancient ancestry and fast evolution of plastids.</title>
        <authorList>
            <person name="Moore K.R."/>
            <person name="Magnabosco C."/>
            <person name="Momper L."/>
            <person name="Gold D.A."/>
            <person name="Bosak T."/>
            <person name="Fournier G.P."/>
        </authorList>
    </citation>
    <scope>NUCLEOTIDE SEQUENCE [LARGE SCALE GENOMIC DNA]</scope>
    <source>
        <strain evidence="1 2">ULC007</strain>
    </source>
</reference>
<reference evidence="1 2" key="1">
    <citation type="submission" date="2018-02" db="EMBL/GenBank/DDBJ databases">
        <authorList>
            <person name="Cohen D.B."/>
            <person name="Kent A.D."/>
        </authorList>
    </citation>
    <scope>NUCLEOTIDE SEQUENCE [LARGE SCALE GENOMIC DNA]</scope>
    <source>
        <strain evidence="1 2">ULC007</strain>
    </source>
</reference>
<comment type="caution">
    <text evidence="1">The sequence shown here is derived from an EMBL/GenBank/DDBJ whole genome shotgun (WGS) entry which is preliminary data.</text>
</comment>
<evidence type="ECO:0000313" key="1">
    <source>
        <dbReference type="EMBL" id="PSB17335.1"/>
    </source>
</evidence>
<keyword evidence="1" id="KW-0378">Hydrolase</keyword>
<keyword evidence="2" id="KW-1185">Reference proteome</keyword>
<gene>
    <name evidence="1" type="ORF">C7B65_18835</name>
</gene>
<dbReference type="AlphaFoldDB" id="A0A2T1DA33"/>
<proteinExistence type="predicted"/>
<keyword evidence="1" id="KW-0540">Nuclease</keyword>
<name>A0A2T1DA33_9CYAN</name>
<protein>
    <submittedName>
        <fullName evidence="1">Restriction endonuclease subunit R</fullName>
    </submittedName>
</protein>
<keyword evidence="1" id="KW-0255">Endonuclease</keyword>